<evidence type="ECO:0000313" key="1">
    <source>
        <dbReference type="EMBL" id="SIO15586.1"/>
    </source>
</evidence>
<keyword evidence="2" id="KW-1185">Reference proteome</keyword>
<proteinExistence type="predicted"/>
<gene>
    <name evidence="1" type="ORF">SAMN02745161_2044</name>
</gene>
<dbReference type="EMBL" id="FSRG01000005">
    <property type="protein sequence ID" value="SIO15586.1"/>
    <property type="molecule type" value="Genomic_DNA"/>
</dbReference>
<name>A0A1N6H749_9BACT</name>
<dbReference type="Proteomes" id="UP000184694">
    <property type="component" value="Unassembled WGS sequence"/>
</dbReference>
<accession>A0A1N6H749</accession>
<sequence length="65" mass="7687">MSCHLQSKIQRINLLHEKILYTKITLHFQIISREEIVLHTAYHPFFIEINACSPKKHSDLAPYRA</sequence>
<protein>
    <submittedName>
        <fullName evidence="1">Uncharacterized protein</fullName>
    </submittedName>
</protein>
<evidence type="ECO:0000313" key="2">
    <source>
        <dbReference type="Proteomes" id="UP000184694"/>
    </source>
</evidence>
<dbReference type="AlphaFoldDB" id="A0A1N6H749"/>
<organism evidence="1 2">
    <name type="scientific">Halodesulfovibrio marinisediminis DSM 17456</name>
    <dbReference type="NCBI Taxonomy" id="1121457"/>
    <lineage>
        <taxon>Bacteria</taxon>
        <taxon>Pseudomonadati</taxon>
        <taxon>Thermodesulfobacteriota</taxon>
        <taxon>Desulfovibrionia</taxon>
        <taxon>Desulfovibrionales</taxon>
        <taxon>Desulfovibrionaceae</taxon>
        <taxon>Halodesulfovibrio</taxon>
    </lineage>
</organism>
<reference evidence="2" key="1">
    <citation type="submission" date="2016-11" db="EMBL/GenBank/DDBJ databases">
        <authorList>
            <person name="Varghese N."/>
            <person name="Submissions S."/>
        </authorList>
    </citation>
    <scope>NUCLEOTIDE SEQUENCE [LARGE SCALE GENOMIC DNA]</scope>
    <source>
        <strain evidence="2">DSM 17456</strain>
    </source>
</reference>